<evidence type="ECO:0008006" key="7">
    <source>
        <dbReference type="Google" id="ProtNLM"/>
    </source>
</evidence>
<sequence length="612" mass="71601">MNHTDEEISLEFYHYFCNIVGSEDVVKTKRGLFTIMDYVYNGNGLTTLISSGSKAEGLDLKGSDFDRMCVLDLFQVYENNNNVINGHLHTPILMETNDTKPGFTKLKVDPFLKKIPLWRTTLDILGEETFISSKRFRELFLIFDLIIHGPCLSDLAETYDYALCLRCKEWITSAQPWINRPRSTWPDYKLVTSIVQYGVLFVPIGSKYSPHEDLEWRISFSMAEKQLIYSFSHTQLLCYSLLKIILKDIIKPKHGDLICSYFLKTIMFWLSEESCPSDWKPGSFLSCFLNCFRRLKYCVEYKTCLHYFIPDNNLFEDRFTDDQQVSLLNTLQLIYMSPWAVIFNTSMFQEYRLDSRNSHGFELTVSVLPCLCLSLYSSDDFPIYDLNAPLNRVITCCINFPDQELSKYVMSLMSNLYIQVHFPRNLTISNKSFYRQSHIIFGTFKIGLSFDVLNSWLLFASYLYQCKRFKQCITIISYCLSKCTPDNIPLYYSVSHFSLEEQTVFERMHRAVGLIATCKNLIIQDVVFYFPFILLPIELTRLPKVMNRMYIPSVVYCHVLLFLCFHHLRDNRGKLTAIRDIELTIRERYFISHDKKALDIVNQCLDIVKALV</sequence>
<keyword evidence="2" id="KW-0812">Transmembrane</keyword>
<dbReference type="Proteomes" id="UP000596742">
    <property type="component" value="Unassembled WGS sequence"/>
</dbReference>
<protein>
    <recommendedName>
        <fullName evidence="7">Mab-21-like HhH/H2TH-like domain-containing protein</fullName>
    </recommendedName>
</protein>
<accession>A0A8B6F019</accession>
<gene>
    <name evidence="5" type="ORF">MGAL_10B013703</name>
</gene>
<dbReference type="PANTHER" id="PTHR10656:SF69">
    <property type="entry name" value="MAB-21-LIKE HHH_H2TH-LIKE DOMAIN-CONTAINING PROTEIN"/>
    <property type="match status" value="1"/>
</dbReference>
<keyword evidence="2" id="KW-1133">Transmembrane helix</keyword>
<dbReference type="InterPro" id="IPR024810">
    <property type="entry name" value="MAB21L/cGLR"/>
</dbReference>
<reference evidence="5" key="1">
    <citation type="submission" date="2018-11" db="EMBL/GenBank/DDBJ databases">
        <authorList>
            <person name="Alioto T."/>
            <person name="Alioto T."/>
        </authorList>
    </citation>
    <scope>NUCLEOTIDE SEQUENCE</scope>
</reference>
<comment type="caution">
    <text evidence="5">The sequence shown here is derived from an EMBL/GenBank/DDBJ whole genome shotgun (WGS) entry which is preliminary data.</text>
</comment>
<dbReference type="Gene3D" id="1.10.1410.40">
    <property type="match status" value="1"/>
</dbReference>
<proteinExistence type="inferred from homology"/>
<dbReference type="PANTHER" id="PTHR10656">
    <property type="entry name" value="CELL FATE DETERMINING PROTEIN MAB21-RELATED"/>
    <property type="match status" value="1"/>
</dbReference>
<dbReference type="Pfam" id="PF03281">
    <property type="entry name" value="Mab-21"/>
    <property type="match status" value="1"/>
</dbReference>
<feature type="transmembrane region" description="Helical" evidence="2">
    <location>
        <begin position="549"/>
        <end position="568"/>
    </location>
</feature>
<evidence type="ECO:0000313" key="5">
    <source>
        <dbReference type="EMBL" id="VDI41764.1"/>
    </source>
</evidence>
<name>A0A8B6F019_MYTGA</name>
<evidence type="ECO:0000256" key="1">
    <source>
        <dbReference type="ARBA" id="ARBA00008307"/>
    </source>
</evidence>
<dbReference type="OrthoDB" id="6112914at2759"/>
<dbReference type="EMBL" id="UYJE01005940">
    <property type="protein sequence ID" value="VDI41764.1"/>
    <property type="molecule type" value="Genomic_DNA"/>
</dbReference>
<feature type="domain" description="Mab-21-like nucleotidyltransferase" evidence="3">
    <location>
        <begin position="160"/>
        <end position="229"/>
    </location>
</feature>
<dbReference type="AlphaFoldDB" id="A0A8B6F019"/>
<dbReference type="SMART" id="SM01265">
    <property type="entry name" value="Mab-21"/>
    <property type="match status" value="1"/>
</dbReference>
<evidence type="ECO:0000259" key="3">
    <source>
        <dbReference type="Pfam" id="PF03281"/>
    </source>
</evidence>
<keyword evidence="2" id="KW-0472">Membrane</keyword>
<comment type="similarity">
    <text evidence="1">Belongs to the mab-21 family.</text>
</comment>
<evidence type="ECO:0000313" key="6">
    <source>
        <dbReference type="Proteomes" id="UP000596742"/>
    </source>
</evidence>
<dbReference type="Pfam" id="PF20266">
    <property type="entry name" value="Mab-21_C"/>
    <property type="match status" value="1"/>
</dbReference>
<evidence type="ECO:0000259" key="4">
    <source>
        <dbReference type="Pfam" id="PF20266"/>
    </source>
</evidence>
<organism evidence="5 6">
    <name type="scientific">Mytilus galloprovincialis</name>
    <name type="common">Mediterranean mussel</name>
    <dbReference type="NCBI Taxonomy" id="29158"/>
    <lineage>
        <taxon>Eukaryota</taxon>
        <taxon>Metazoa</taxon>
        <taxon>Spiralia</taxon>
        <taxon>Lophotrochozoa</taxon>
        <taxon>Mollusca</taxon>
        <taxon>Bivalvia</taxon>
        <taxon>Autobranchia</taxon>
        <taxon>Pteriomorphia</taxon>
        <taxon>Mytilida</taxon>
        <taxon>Mytiloidea</taxon>
        <taxon>Mytilidae</taxon>
        <taxon>Mytilinae</taxon>
        <taxon>Mytilus</taxon>
    </lineage>
</organism>
<feature type="domain" description="Mab-21-like HhH/H2TH-like" evidence="4">
    <location>
        <begin position="238"/>
        <end position="331"/>
    </location>
</feature>
<keyword evidence="6" id="KW-1185">Reference proteome</keyword>
<feature type="transmembrane region" description="Helical" evidence="2">
    <location>
        <begin position="511"/>
        <end position="537"/>
    </location>
</feature>
<dbReference type="InterPro" id="IPR046903">
    <property type="entry name" value="Mab-21-like_nuc_Trfase"/>
</dbReference>
<dbReference type="InterPro" id="IPR046906">
    <property type="entry name" value="Mab-21_HhH/H2TH-like"/>
</dbReference>
<evidence type="ECO:0000256" key="2">
    <source>
        <dbReference type="SAM" id="Phobius"/>
    </source>
</evidence>
<feature type="transmembrane region" description="Helical" evidence="2">
    <location>
        <begin position="439"/>
        <end position="464"/>
    </location>
</feature>